<feature type="region of interest" description="Disordered" evidence="1">
    <location>
        <begin position="1"/>
        <end position="71"/>
    </location>
</feature>
<evidence type="ECO:0000259" key="2">
    <source>
        <dbReference type="Pfam" id="PF14321"/>
    </source>
</evidence>
<dbReference type="RefSeq" id="WP_342808758.1">
    <property type="nucleotide sequence ID" value="NZ_JAOPJZ010000007.1"/>
</dbReference>
<keyword evidence="4" id="KW-1185">Reference proteome</keyword>
<dbReference type="AlphaFoldDB" id="A0AAP3E688"/>
<evidence type="ECO:0000256" key="1">
    <source>
        <dbReference type="SAM" id="MobiDB-lite"/>
    </source>
</evidence>
<protein>
    <submittedName>
        <fullName evidence="3">DUF4382 domain-containing protein</fullName>
    </submittedName>
</protein>
<feature type="compositionally biased region" description="Acidic residues" evidence="1">
    <location>
        <begin position="52"/>
        <end position="66"/>
    </location>
</feature>
<feature type="compositionally biased region" description="Acidic residues" evidence="1">
    <location>
        <begin position="285"/>
        <end position="311"/>
    </location>
</feature>
<accession>A0AAP3E688</accession>
<dbReference type="EMBL" id="JAOPJZ010000007">
    <property type="protein sequence ID" value="MCU4752413.1"/>
    <property type="molecule type" value="Genomic_DNA"/>
</dbReference>
<dbReference type="Proteomes" id="UP001321047">
    <property type="component" value="Unassembled WGS sequence"/>
</dbReference>
<reference evidence="3 4" key="1">
    <citation type="submission" date="2022-09" db="EMBL/GenBank/DDBJ databases">
        <title>Enrichment on poylsaccharides allowed isolation of novel metabolic and taxonomic groups of Haloarchaea.</title>
        <authorList>
            <person name="Sorokin D.Y."/>
            <person name="Elcheninov A.G."/>
            <person name="Khizhniak T.V."/>
            <person name="Kolganova T.V."/>
            <person name="Kublanov I.V."/>
        </authorList>
    </citation>
    <scope>NUCLEOTIDE SEQUENCE [LARGE SCALE GENOMIC DNA]</scope>
    <source>
        <strain evidence="3 4">AArc-curdl1</strain>
    </source>
</reference>
<feature type="compositionally biased region" description="Acidic residues" evidence="1">
    <location>
        <begin position="133"/>
        <end position="171"/>
    </location>
</feature>
<evidence type="ECO:0000313" key="4">
    <source>
        <dbReference type="Proteomes" id="UP001321047"/>
    </source>
</evidence>
<dbReference type="Pfam" id="PF14321">
    <property type="entry name" value="DUF4382"/>
    <property type="match status" value="1"/>
</dbReference>
<proteinExistence type="predicted"/>
<feature type="compositionally biased region" description="Basic and acidic residues" evidence="1">
    <location>
        <begin position="1"/>
        <end position="17"/>
    </location>
</feature>
<organism evidence="3 4">
    <name type="scientific">Natronosalvus hydrolyticus</name>
    <dbReference type="NCBI Taxonomy" id="2979988"/>
    <lineage>
        <taxon>Archaea</taxon>
        <taxon>Methanobacteriati</taxon>
        <taxon>Methanobacteriota</taxon>
        <taxon>Stenosarchaea group</taxon>
        <taxon>Halobacteria</taxon>
        <taxon>Halobacteriales</taxon>
        <taxon>Natrialbaceae</taxon>
        <taxon>Natronosalvus</taxon>
    </lineage>
</organism>
<feature type="region of interest" description="Disordered" evidence="1">
    <location>
        <begin position="285"/>
        <end position="344"/>
    </location>
</feature>
<dbReference type="InterPro" id="IPR025491">
    <property type="entry name" value="DUF4382"/>
</dbReference>
<feature type="compositionally biased region" description="Acidic residues" evidence="1">
    <location>
        <begin position="326"/>
        <end position="344"/>
    </location>
</feature>
<sequence length="344" mass="36572">MHPSDRSDTQARDQPDKLKRRTFIGTSSGVGAALLAGCTGASDPSGGNTDSESPDSETTTDDDSSDESGSVGNFRLLISDLPADIGDFDSLEVSFDRARIFRADKDDDRESTDDTGSASATEADDAGGPIDGDQGDDAEGDDTDDEDGNDSDADDPESDGNDDDDTTDGADGDDRNGRGFFELDLDGATVDLTQVVGGKAMEVFDGELEAGRYTKIELYAAEIEGIVDGELADVKIPSEKLRIVKPFEVTEDEAVTFVFDINVVRKGNGGYNLLPVIAKSGIVGEDVEVEEIEPGDEDEDDDDTVDEDDTPNDATERDDERPDAPGESESDDTDDSDETDNVDE</sequence>
<comment type="caution">
    <text evidence="3">The sequence shown here is derived from an EMBL/GenBank/DDBJ whole genome shotgun (WGS) entry which is preliminary data.</text>
</comment>
<evidence type="ECO:0000313" key="3">
    <source>
        <dbReference type="EMBL" id="MCU4752413.1"/>
    </source>
</evidence>
<feature type="region of interest" description="Disordered" evidence="1">
    <location>
        <begin position="100"/>
        <end position="180"/>
    </location>
</feature>
<gene>
    <name evidence="3" type="ORF">OB919_10505</name>
</gene>
<feature type="domain" description="DUF4382" evidence="2">
    <location>
        <begin position="180"/>
        <end position="275"/>
    </location>
</feature>
<name>A0AAP3E688_9EURY</name>
<feature type="compositionally biased region" description="Basic and acidic residues" evidence="1">
    <location>
        <begin position="314"/>
        <end position="324"/>
    </location>
</feature>